<dbReference type="CDD" id="cd09272">
    <property type="entry name" value="RNase_HI_RT_Ty1"/>
    <property type="match status" value="1"/>
</dbReference>
<dbReference type="Proteomes" id="UP000701853">
    <property type="component" value="Chromosome 10"/>
</dbReference>
<dbReference type="InterPro" id="IPR043502">
    <property type="entry name" value="DNA/RNA_pol_sf"/>
</dbReference>
<evidence type="ECO:0000256" key="1">
    <source>
        <dbReference type="ARBA" id="ARBA00022723"/>
    </source>
</evidence>
<dbReference type="Gene3D" id="3.30.420.10">
    <property type="entry name" value="Ribonuclease H-like superfamily/Ribonuclease H"/>
    <property type="match status" value="1"/>
</dbReference>
<keyword evidence="1" id="KW-0479">Metal-binding</keyword>
<dbReference type="EMBL" id="JAHUZN010000010">
    <property type="protein sequence ID" value="KAG8480506.1"/>
    <property type="molecule type" value="Genomic_DNA"/>
</dbReference>
<dbReference type="GO" id="GO:0003676">
    <property type="term" value="F:nucleic acid binding"/>
    <property type="evidence" value="ECO:0007669"/>
    <property type="project" value="InterPro"/>
</dbReference>
<name>A0A8J5Y1C2_9ROSI</name>
<dbReference type="InterPro" id="IPR012337">
    <property type="entry name" value="RNaseH-like_sf"/>
</dbReference>
<evidence type="ECO:0000256" key="2">
    <source>
        <dbReference type="ARBA" id="ARBA00022801"/>
    </source>
</evidence>
<evidence type="ECO:0000313" key="6">
    <source>
        <dbReference type="Proteomes" id="UP000701853"/>
    </source>
</evidence>
<dbReference type="InterPro" id="IPR036397">
    <property type="entry name" value="RNaseH_sf"/>
</dbReference>
<dbReference type="Pfam" id="PF07727">
    <property type="entry name" value="RVT_2"/>
    <property type="match status" value="1"/>
</dbReference>
<gene>
    <name evidence="5" type="ORF">CXB51_024662</name>
</gene>
<dbReference type="AlphaFoldDB" id="A0A8J5Y1C2"/>
<evidence type="ECO:0000256" key="3">
    <source>
        <dbReference type="SAM" id="MobiDB-lite"/>
    </source>
</evidence>
<dbReference type="InterPro" id="IPR001584">
    <property type="entry name" value="Integrase_cat-core"/>
</dbReference>
<dbReference type="PROSITE" id="PS50994">
    <property type="entry name" value="INTEGRASE"/>
    <property type="match status" value="1"/>
</dbReference>
<dbReference type="InterPro" id="IPR013103">
    <property type="entry name" value="RVT_2"/>
</dbReference>
<dbReference type="GO" id="GO:0016787">
    <property type="term" value="F:hydrolase activity"/>
    <property type="evidence" value="ECO:0007669"/>
    <property type="project" value="UniProtKB-KW"/>
</dbReference>
<feature type="compositionally biased region" description="Low complexity" evidence="3">
    <location>
        <begin position="324"/>
        <end position="340"/>
    </location>
</feature>
<evidence type="ECO:0000313" key="5">
    <source>
        <dbReference type="EMBL" id="KAG8480506.1"/>
    </source>
</evidence>
<accession>A0A8J5Y1C2</accession>
<dbReference type="GO" id="GO:0015074">
    <property type="term" value="P:DNA integration"/>
    <property type="evidence" value="ECO:0007669"/>
    <property type="project" value="InterPro"/>
</dbReference>
<proteinExistence type="predicted"/>
<reference evidence="5 6" key="1">
    <citation type="journal article" date="2021" name="bioRxiv">
        <title>The Gossypium anomalum genome as a resource for cotton improvement and evolutionary analysis of hybrid incompatibility.</title>
        <authorList>
            <person name="Grover C.E."/>
            <person name="Yuan D."/>
            <person name="Arick M.A."/>
            <person name="Miller E.R."/>
            <person name="Hu G."/>
            <person name="Peterson D.G."/>
            <person name="Wendel J.F."/>
            <person name="Udall J.A."/>
        </authorList>
    </citation>
    <scope>NUCLEOTIDE SEQUENCE [LARGE SCALE GENOMIC DNA]</scope>
    <source>
        <strain evidence="5">JFW-Udall</strain>
        <tissue evidence="5">Leaf</tissue>
    </source>
</reference>
<dbReference type="SUPFAM" id="SSF56672">
    <property type="entry name" value="DNA/RNA polymerases"/>
    <property type="match status" value="1"/>
</dbReference>
<dbReference type="GO" id="GO:0046872">
    <property type="term" value="F:metal ion binding"/>
    <property type="evidence" value="ECO:0007669"/>
    <property type="project" value="UniProtKB-KW"/>
</dbReference>
<feature type="domain" description="Integrase catalytic" evidence="4">
    <location>
        <begin position="78"/>
        <end position="204"/>
    </location>
</feature>
<organism evidence="5 6">
    <name type="scientific">Gossypium anomalum</name>
    <dbReference type="NCBI Taxonomy" id="47600"/>
    <lineage>
        <taxon>Eukaryota</taxon>
        <taxon>Viridiplantae</taxon>
        <taxon>Streptophyta</taxon>
        <taxon>Embryophyta</taxon>
        <taxon>Tracheophyta</taxon>
        <taxon>Spermatophyta</taxon>
        <taxon>Magnoliopsida</taxon>
        <taxon>eudicotyledons</taxon>
        <taxon>Gunneridae</taxon>
        <taxon>Pentapetalae</taxon>
        <taxon>rosids</taxon>
        <taxon>malvids</taxon>
        <taxon>Malvales</taxon>
        <taxon>Malvaceae</taxon>
        <taxon>Malvoideae</taxon>
        <taxon>Gossypium</taxon>
    </lineage>
</organism>
<comment type="caution">
    <text evidence="5">The sequence shown here is derived from an EMBL/GenBank/DDBJ whole genome shotgun (WGS) entry which is preliminary data.</text>
</comment>
<dbReference type="OrthoDB" id="414945at2759"/>
<feature type="region of interest" description="Disordered" evidence="3">
    <location>
        <begin position="315"/>
        <end position="353"/>
    </location>
</feature>
<protein>
    <recommendedName>
        <fullName evidence="4">Integrase catalytic domain-containing protein</fullName>
    </recommendedName>
</protein>
<sequence>MQSLTLFCSHSRWIWRSFCPNISSNRGRVNKIIHPVSCKQLARDLERFGGSKELLFRKPHIVLVDQNMINEREMQGKSHKLPFSSSRTEYVDLFELVVSDLWGPASVTCEGNLYYVSFVDMYSRFTWVYLLKRKSQAVDCFVQFQQMVHTQFGKRIKKFQSDWGGEFRAFAPILARHGILHRISCPHTSEQNGVAERKHRHIVETGLTLLAQANLPMVMPIYDHLRVFGCCCFPYLRPFLKYKLEFRTQPSTFLGYSSQHKGYYCLTQSGKILISRHIVFDEKRFLFTESGSLSAQPPICTSSFVPVIRPTRSQQHSGLASLPATTCESPSSDSSATCSPVNPSPVDTMPTLGTGLQQTLSAPIVTSHVPSLAADPPATTSNSHAMKITVQAKYDALIANSTWELCPLPPGRKVIGCKWLFKVKKNPDGTIERRKAQLVAKGCSQTFSPVLKPTTIRLILSIAVSRGWCLRQVDVNNAFLNGDLSNEVFMQQPPGYVQVGPNGEKLVCRLTKALYGLRQAPCAWFDKLKQYLVSTGFVLSKSDASLFVKVSSDFSLYILVYVDDIVITGSLAVEIDYFVQQLHNKFTLKDMGNLHYFLGIEVSRSSSGTLHLCQQKYIRELLDRSSMANAKSVHTPMVSSSLLSKDEGERLSDPTEYRSLAGALQYIVLTWPDFAYAVNRICHLIIRSSDRLSLKQQVVSRSTAEAEYQSLAAATSDIAWLVSLLTELKLCSVDPPTVWCDNSSAVAVAANPVLHSKFKHVELDLFFVREKVASGDLVVGEVPAYDQVADILTKPLSVALFTRFRHLLRVLPLEEAGRSNLLQEPPLPMDGLQVL</sequence>
<dbReference type="PANTHER" id="PTHR42648:SF26">
    <property type="entry name" value="INTEGRASE CATALYTIC DOMAIN-CONTAINING PROTEIN"/>
    <property type="match status" value="1"/>
</dbReference>
<dbReference type="PANTHER" id="PTHR42648">
    <property type="entry name" value="TRANSPOSASE, PUTATIVE-RELATED"/>
    <property type="match status" value="1"/>
</dbReference>
<dbReference type="Pfam" id="PF25597">
    <property type="entry name" value="SH3_retrovirus"/>
    <property type="match status" value="1"/>
</dbReference>
<evidence type="ECO:0000259" key="4">
    <source>
        <dbReference type="PROSITE" id="PS50994"/>
    </source>
</evidence>
<dbReference type="InterPro" id="IPR039537">
    <property type="entry name" value="Retrotran_Ty1/copia-like"/>
</dbReference>
<dbReference type="InterPro" id="IPR057670">
    <property type="entry name" value="SH3_retrovirus"/>
</dbReference>
<dbReference type="SUPFAM" id="SSF53098">
    <property type="entry name" value="Ribonuclease H-like"/>
    <property type="match status" value="1"/>
</dbReference>
<keyword evidence="2" id="KW-0378">Hydrolase</keyword>
<dbReference type="Pfam" id="PF00665">
    <property type="entry name" value="rve"/>
    <property type="match status" value="1"/>
</dbReference>
<keyword evidence="6" id="KW-1185">Reference proteome</keyword>